<evidence type="ECO:0000256" key="8">
    <source>
        <dbReference type="ARBA" id="ARBA00023180"/>
    </source>
</evidence>
<dbReference type="RefSeq" id="XP_030845559.1">
    <property type="nucleotide sequence ID" value="XM_030989699.1"/>
</dbReference>
<keyword evidence="13" id="KW-0732">Signal</keyword>
<evidence type="ECO:0000256" key="1">
    <source>
        <dbReference type="ARBA" id="ARBA00004167"/>
    </source>
</evidence>
<dbReference type="PROSITE" id="PS01209">
    <property type="entry name" value="LDLRA_1"/>
    <property type="match status" value="2"/>
</dbReference>
<keyword evidence="4 12" id="KW-1133">Transmembrane helix</keyword>
<dbReference type="AlphaFoldDB" id="A0A7M7P8T6"/>
<name>A0A7M7P8T6_STRPU</name>
<evidence type="ECO:0000256" key="10">
    <source>
        <dbReference type="PROSITE-ProRule" id="PRU00124"/>
    </source>
</evidence>
<feature type="disulfide bond" evidence="10">
    <location>
        <begin position="136"/>
        <end position="151"/>
    </location>
</feature>
<feature type="disulfide bond" evidence="10">
    <location>
        <begin position="117"/>
        <end position="129"/>
    </location>
</feature>
<evidence type="ECO:0000256" key="13">
    <source>
        <dbReference type="SAM" id="SignalP"/>
    </source>
</evidence>
<comment type="caution">
    <text evidence="9">Lacks conserved residue(s) required for the propagation of feature annotation.</text>
</comment>
<dbReference type="Gene3D" id="2.10.25.10">
    <property type="entry name" value="Laminin"/>
    <property type="match status" value="1"/>
</dbReference>
<dbReference type="PRINTS" id="PR00261">
    <property type="entry name" value="LDLRECEPTOR"/>
</dbReference>
<evidence type="ECO:0000256" key="4">
    <source>
        <dbReference type="ARBA" id="ARBA00022989"/>
    </source>
</evidence>
<dbReference type="OrthoDB" id="10017719at2759"/>
<dbReference type="Pfam" id="PF00057">
    <property type="entry name" value="Ldl_recept_a"/>
    <property type="match status" value="2"/>
</dbReference>
<accession>A0A7M7P8T6</accession>
<dbReference type="GeneID" id="579999"/>
<dbReference type="PROSITE" id="PS50026">
    <property type="entry name" value="EGF_3"/>
    <property type="match status" value="1"/>
</dbReference>
<reference evidence="15" key="2">
    <citation type="submission" date="2021-01" db="UniProtKB">
        <authorList>
            <consortium name="EnsemblMetazoa"/>
        </authorList>
    </citation>
    <scope>IDENTIFICATION</scope>
</reference>
<dbReference type="EnsemblMetazoa" id="XM_030989699">
    <property type="protein sequence ID" value="XP_030845559"/>
    <property type="gene ID" value="LOC579999"/>
</dbReference>
<dbReference type="PROSITE" id="PS00022">
    <property type="entry name" value="EGF_1"/>
    <property type="match status" value="1"/>
</dbReference>
<evidence type="ECO:0000256" key="2">
    <source>
        <dbReference type="ARBA" id="ARBA00022692"/>
    </source>
</evidence>
<dbReference type="OMA" id="CHHLPPH"/>
<keyword evidence="3" id="KW-0677">Repeat</keyword>
<dbReference type="SUPFAM" id="SSF57424">
    <property type="entry name" value="LDL receptor-like module"/>
    <property type="match status" value="2"/>
</dbReference>
<proteinExistence type="predicted"/>
<evidence type="ECO:0000259" key="14">
    <source>
        <dbReference type="PROSITE" id="PS50026"/>
    </source>
</evidence>
<feature type="disulfide bond" evidence="10">
    <location>
        <begin position="124"/>
        <end position="142"/>
    </location>
</feature>
<dbReference type="PROSITE" id="PS50068">
    <property type="entry name" value="LDLRA_2"/>
    <property type="match status" value="2"/>
</dbReference>
<reference evidence="16" key="1">
    <citation type="submission" date="2015-02" db="EMBL/GenBank/DDBJ databases">
        <title>Genome sequencing for Strongylocentrotus purpuratus.</title>
        <authorList>
            <person name="Murali S."/>
            <person name="Liu Y."/>
            <person name="Vee V."/>
            <person name="English A."/>
            <person name="Wang M."/>
            <person name="Skinner E."/>
            <person name="Han Y."/>
            <person name="Muzny D.M."/>
            <person name="Worley K.C."/>
            <person name="Gibbs R.A."/>
        </authorList>
    </citation>
    <scope>NUCLEOTIDE SEQUENCE</scope>
</reference>
<evidence type="ECO:0000256" key="7">
    <source>
        <dbReference type="ARBA" id="ARBA00023170"/>
    </source>
</evidence>
<dbReference type="KEGG" id="spu:579999"/>
<feature type="region of interest" description="Disordered" evidence="11">
    <location>
        <begin position="317"/>
        <end position="369"/>
    </location>
</feature>
<feature type="signal peptide" evidence="13">
    <location>
        <begin position="1"/>
        <end position="31"/>
    </location>
</feature>
<feature type="transmembrane region" description="Helical" evidence="12">
    <location>
        <begin position="218"/>
        <end position="238"/>
    </location>
</feature>
<keyword evidence="8" id="KW-0325">Glycoprotein</keyword>
<dbReference type="SUPFAM" id="SSF57196">
    <property type="entry name" value="EGF/Laminin"/>
    <property type="match status" value="1"/>
</dbReference>
<sequence length="369" mass="41326">MANFWLLFSRTQLFVSCCCWICHHVIPNITALPVGYNCTIDQECLTYESCIKDKHSGWTSCRCTQAHFSCKSLVCKNGGTFQRIGDSFVCHCDLYWTGKNCETFKGLPDSPPISTFCSSSDYQCRDGSCVVGQSLCDGIPDCSDRSDEIACSSMKPNSQCAIWEFECEDKSCIPRYKCCDLFKDCQKGEDEINCITQLRDVPEQEPKPAPSPSGGSNLLIITCTVLMTVVIVTLLIYFRRVRSSQRRFYSPVSWTLNQHGEAISMPYHVSQHANFCHHLPPHRCPRINGLVGYPLSSGEQVPGEPPDVLLATLEMTGGPRRFTTSRDRSKDNEGDENDIPPTYSEVIKSDADTRRRGGDETPPPSYEDL</sequence>
<keyword evidence="6 9" id="KW-1015">Disulfide bond</keyword>
<keyword evidence="16" id="KW-1185">Reference proteome</keyword>
<evidence type="ECO:0000256" key="6">
    <source>
        <dbReference type="ARBA" id="ARBA00023157"/>
    </source>
</evidence>
<dbReference type="InterPro" id="IPR023415">
    <property type="entry name" value="LDLR_class-A_CS"/>
</dbReference>
<feature type="compositionally biased region" description="Basic and acidic residues" evidence="11">
    <location>
        <begin position="347"/>
        <end position="359"/>
    </location>
</feature>
<dbReference type="CDD" id="cd00112">
    <property type="entry name" value="LDLa"/>
    <property type="match status" value="2"/>
</dbReference>
<dbReference type="InterPro" id="IPR000742">
    <property type="entry name" value="EGF"/>
</dbReference>
<dbReference type="GO" id="GO:0016020">
    <property type="term" value="C:membrane"/>
    <property type="evidence" value="ECO:0007669"/>
    <property type="project" value="UniProtKB-SubCell"/>
</dbReference>
<dbReference type="InterPro" id="IPR036055">
    <property type="entry name" value="LDL_receptor-like_sf"/>
</dbReference>
<comment type="subcellular location">
    <subcellularLocation>
        <location evidence="1">Membrane</location>
        <topology evidence="1">Single-pass membrane protein</topology>
    </subcellularLocation>
</comment>
<dbReference type="SMART" id="SM00192">
    <property type="entry name" value="LDLa"/>
    <property type="match status" value="2"/>
</dbReference>
<protein>
    <recommendedName>
        <fullName evidence="14">EGF-like domain-containing protein</fullName>
    </recommendedName>
</protein>
<feature type="domain" description="EGF-like" evidence="14">
    <location>
        <begin position="66"/>
        <end position="102"/>
    </location>
</feature>
<feature type="disulfide bond" evidence="10">
    <location>
        <begin position="160"/>
        <end position="172"/>
    </location>
</feature>
<feature type="disulfide bond" evidence="10">
    <location>
        <begin position="179"/>
        <end position="194"/>
    </location>
</feature>
<evidence type="ECO:0000313" key="16">
    <source>
        <dbReference type="Proteomes" id="UP000007110"/>
    </source>
</evidence>
<organism evidence="15 16">
    <name type="scientific">Strongylocentrotus purpuratus</name>
    <name type="common">Purple sea urchin</name>
    <dbReference type="NCBI Taxonomy" id="7668"/>
    <lineage>
        <taxon>Eukaryota</taxon>
        <taxon>Metazoa</taxon>
        <taxon>Echinodermata</taxon>
        <taxon>Eleutherozoa</taxon>
        <taxon>Echinozoa</taxon>
        <taxon>Echinoidea</taxon>
        <taxon>Euechinoidea</taxon>
        <taxon>Echinacea</taxon>
        <taxon>Camarodonta</taxon>
        <taxon>Echinidea</taxon>
        <taxon>Strongylocentrotidae</taxon>
        <taxon>Strongylocentrotus</taxon>
    </lineage>
</organism>
<feature type="disulfide bond" evidence="9">
    <location>
        <begin position="92"/>
        <end position="101"/>
    </location>
</feature>
<dbReference type="Gene3D" id="4.10.400.10">
    <property type="entry name" value="Low-density Lipoprotein Receptor"/>
    <property type="match status" value="2"/>
</dbReference>
<keyword evidence="5 12" id="KW-0472">Membrane</keyword>
<evidence type="ECO:0000313" key="15">
    <source>
        <dbReference type="EnsemblMetazoa" id="XP_030845559"/>
    </source>
</evidence>
<evidence type="ECO:0000256" key="3">
    <source>
        <dbReference type="ARBA" id="ARBA00022737"/>
    </source>
</evidence>
<evidence type="ECO:0000256" key="9">
    <source>
        <dbReference type="PROSITE-ProRule" id="PRU00076"/>
    </source>
</evidence>
<evidence type="ECO:0000256" key="5">
    <source>
        <dbReference type="ARBA" id="ARBA00023136"/>
    </source>
</evidence>
<dbReference type="InParanoid" id="A0A7M7P8T6"/>
<evidence type="ECO:0000256" key="12">
    <source>
        <dbReference type="SAM" id="Phobius"/>
    </source>
</evidence>
<dbReference type="InterPro" id="IPR051221">
    <property type="entry name" value="LDLR-related"/>
</dbReference>
<dbReference type="InterPro" id="IPR002172">
    <property type="entry name" value="LDrepeatLR_classA_rpt"/>
</dbReference>
<dbReference type="Proteomes" id="UP000007110">
    <property type="component" value="Unassembled WGS sequence"/>
</dbReference>
<keyword evidence="9" id="KW-0245">EGF-like domain</keyword>
<keyword evidence="2 12" id="KW-0812">Transmembrane</keyword>
<dbReference type="PANTHER" id="PTHR22722">
    <property type="entry name" value="LOW-DENSITY LIPOPROTEIN RECEPTOR-RELATED PROTEIN 2-RELATED"/>
    <property type="match status" value="1"/>
</dbReference>
<feature type="disulfide bond" evidence="10">
    <location>
        <begin position="167"/>
        <end position="185"/>
    </location>
</feature>
<evidence type="ECO:0000256" key="11">
    <source>
        <dbReference type="SAM" id="MobiDB-lite"/>
    </source>
</evidence>
<feature type="chain" id="PRO_5029486071" description="EGF-like domain-containing protein" evidence="13">
    <location>
        <begin position="32"/>
        <end position="369"/>
    </location>
</feature>
<keyword evidence="7" id="KW-0675">Receptor</keyword>